<gene>
    <name evidence="3" type="primary">fdhD</name>
    <name evidence="5" type="ordered locus">Acel_0667</name>
</gene>
<feature type="compositionally biased region" description="Low complexity" evidence="4">
    <location>
        <begin position="90"/>
        <end position="101"/>
    </location>
</feature>
<dbReference type="eggNOG" id="COG1526">
    <property type="taxonomic scope" value="Bacteria"/>
</dbReference>
<dbReference type="HAMAP" id="MF_00187">
    <property type="entry name" value="FdhD"/>
    <property type="match status" value="1"/>
</dbReference>
<accession>A0LSN0</accession>
<protein>
    <recommendedName>
        <fullName evidence="3">Sulfur carrier protein FdhD</fullName>
    </recommendedName>
</protein>
<dbReference type="InterPro" id="IPR016193">
    <property type="entry name" value="Cytidine_deaminase-like"/>
</dbReference>
<dbReference type="GO" id="GO:0016783">
    <property type="term" value="F:sulfurtransferase activity"/>
    <property type="evidence" value="ECO:0007669"/>
    <property type="project" value="InterPro"/>
</dbReference>
<dbReference type="AlphaFoldDB" id="A0LSN0"/>
<keyword evidence="1 3" id="KW-0963">Cytoplasm</keyword>
<evidence type="ECO:0000256" key="1">
    <source>
        <dbReference type="ARBA" id="ARBA00022490"/>
    </source>
</evidence>
<feature type="region of interest" description="Disordered" evidence="4">
    <location>
        <begin position="90"/>
        <end position="127"/>
    </location>
</feature>
<comment type="caution">
    <text evidence="3">Lacks conserved residue(s) required for the propagation of feature annotation.</text>
</comment>
<dbReference type="PIRSF" id="PIRSF015626">
    <property type="entry name" value="FdhD"/>
    <property type="match status" value="1"/>
</dbReference>
<comment type="similarity">
    <text evidence="3">Belongs to the FdhD family.</text>
</comment>
<dbReference type="EMBL" id="CP000481">
    <property type="protein sequence ID" value="ABK52440.1"/>
    <property type="molecule type" value="Genomic_DNA"/>
</dbReference>
<comment type="function">
    <text evidence="3">Required for formate dehydrogenase (FDH) activity. Acts as a sulfur carrier protein that transfers sulfur from IscS to the molybdenum cofactor prior to its insertion into FDH.</text>
</comment>
<evidence type="ECO:0000313" key="5">
    <source>
        <dbReference type="EMBL" id="ABK52440.1"/>
    </source>
</evidence>
<dbReference type="GO" id="GO:0006777">
    <property type="term" value="P:Mo-molybdopterin cofactor biosynthetic process"/>
    <property type="evidence" value="ECO:0007669"/>
    <property type="project" value="UniProtKB-UniRule"/>
</dbReference>
<dbReference type="GO" id="GO:0005737">
    <property type="term" value="C:cytoplasm"/>
    <property type="evidence" value="ECO:0007669"/>
    <property type="project" value="UniProtKB-SubCell"/>
</dbReference>
<keyword evidence="2 3" id="KW-0501">Molybdenum cofactor biosynthesis</keyword>
<dbReference type="SUPFAM" id="SSF53927">
    <property type="entry name" value="Cytidine deaminase-like"/>
    <property type="match status" value="2"/>
</dbReference>
<dbReference type="InterPro" id="IPR003786">
    <property type="entry name" value="FdhD"/>
</dbReference>
<evidence type="ECO:0000313" key="6">
    <source>
        <dbReference type="Proteomes" id="UP000008221"/>
    </source>
</evidence>
<dbReference type="FunCoup" id="A0LSN0">
    <property type="interactions" value="4"/>
</dbReference>
<dbReference type="Proteomes" id="UP000008221">
    <property type="component" value="Chromosome"/>
</dbReference>
<comment type="subcellular location">
    <subcellularLocation>
        <location evidence="3">Cytoplasm</location>
    </subcellularLocation>
</comment>
<evidence type="ECO:0000256" key="4">
    <source>
        <dbReference type="SAM" id="MobiDB-lite"/>
    </source>
</evidence>
<proteinExistence type="inferred from homology"/>
<feature type="compositionally biased region" description="Low complexity" evidence="4">
    <location>
        <begin position="112"/>
        <end position="127"/>
    </location>
</feature>
<dbReference type="GO" id="GO:0097163">
    <property type="term" value="F:sulfur carrier activity"/>
    <property type="evidence" value="ECO:0007669"/>
    <property type="project" value="UniProtKB-UniRule"/>
</dbReference>
<dbReference type="NCBIfam" id="NF001943">
    <property type="entry name" value="PRK00724.1-2"/>
    <property type="match status" value="1"/>
</dbReference>
<dbReference type="PANTHER" id="PTHR30592:SF1">
    <property type="entry name" value="SULFUR CARRIER PROTEIN FDHD"/>
    <property type="match status" value="1"/>
</dbReference>
<dbReference type="Gene3D" id="3.40.140.10">
    <property type="entry name" value="Cytidine Deaminase, domain 2"/>
    <property type="match status" value="1"/>
</dbReference>
<dbReference type="STRING" id="351607.Acel_0667"/>
<dbReference type="KEGG" id="ace:Acel_0667"/>
<keyword evidence="6" id="KW-1185">Reference proteome</keyword>
<dbReference type="InParanoid" id="A0LSN0"/>
<evidence type="ECO:0000256" key="2">
    <source>
        <dbReference type="ARBA" id="ARBA00023150"/>
    </source>
</evidence>
<dbReference type="Pfam" id="PF02634">
    <property type="entry name" value="FdhD-NarQ"/>
    <property type="match status" value="2"/>
</dbReference>
<name>A0LSN0_ACIC1</name>
<dbReference type="RefSeq" id="WP_011719503.1">
    <property type="nucleotide sequence ID" value="NC_008578.1"/>
</dbReference>
<reference evidence="5 6" key="1">
    <citation type="journal article" date="2009" name="Genome Res.">
        <title>Complete genome of the cellulolytic thermophile Acidothermus cellulolyticus 11B provides insights into its ecophysiological and evolutionary adaptations.</title>
        <authorList>
            <person name="Barabote R.D."/>
            <person name="Xie G."/>
            <person name="Leu D.H."/>
            <person name="Normand P."/>
            <person name="Necsulea A."/>
            <person name="Daubin V."/>
            <person name="Medigue C."/>
            <person name="Adney W.S."/>
            <person name="Xu X.C."/>
            <person name="Lapidus A."/>
            <person name="Parales R.E."/>
            <person name="Detter C."/>
            <person name="Pujic P."/>
            <person name="Bruce D."/>
            <person name="Lavire C."/>
            <person name="Challacombe J.F."/>
            <person name="Brettin T.S."/>
            <person name="Berry A.M."/>
        </authorList>
    </citation>
    <scope>NUCLEOTIDE SEQUENCE [LARGE SCALE GENOMIC DNA]</scope>
    <source>
        <strain evidence="6">ATCC 43068 / DSM 8971 / 11B</strain>
    </source>
</reference>
<organism evidence="5 6">
    <name type="scientific">Acidothermus cellulolyticus (strain ATCC 43068 / DSM 8971 / 11B)</name>
    <dbReference type="NCBI Taxonomy" id="351607"/>
    <lineage>
        <taxon>Bacteria</taxon>
        <taxon>Bacillati</taxon>
        <taxon>Actinomycetota</taxon>
        <taxon>Actinomycetes</taxon>
        <taxon>Acidothermales</taxon>
        <taxon>Acidothermaceae</taxon>
        <taxon>Acidothermus</taxon>
    </lineage>
</organism>
<dbReference type="HOGENOM" id="CLU_056887_3_0_11"/>
<evidence type="ECO:0000256" key="3">
    <source>
        <dbReference type="HAMAP-Rule" id="MF_00187"/>
    </source>
</evidence>
<dbReference type="PANTHER" id="PTHR30592">
    <property type="entry name" value="FORMATE DEHYDROGENASE"/>
    <property type="match status" value="1"/>
</dbReference>
<sequence>MSRTTSRRPVVIIRAGRPERRIDEVVGEEPLEIRVGGRPLAVTMRTPVDDIDLVAGFCWTEGLLTSPDESLTIRCCTGKPLPRAWIPADAAPAAADSGSPDADAESAHTDVPSPSRDSAFRDSAAADAPSRDSAYNVVDVTLESDVVAARRALVMSSSCGICGVASIADVRRRGVFDVAGDAVRVESEVLRGLPGRLRAAQRLFHRTGGLHAAGLFDPQGEILVVREDVGRHNAADKIVGWALRNHRLPLSGTILLVSGRASFELVQKAYLAGIPVLAAVSAPSSLAVELAEEVGMTLIGFLRDDGMNVYAGAQRVTGWA</sequence>
<dbReference type="Gene3D" id="3.10.20.10">
    <property type="match status" value="1"/>
</dbReference>
<feature type="active site" description="Cysteine persulfide intermediate" evidence="3">
    <location>
        <position position="159"/>
    </location>
</feature>